<dbReference type="AlphaFoldDB" id="A0A914X7F3"/>
<dbReference type="EC" id="3.2.1.-" evidence="8"/>
<protein>
    <recommendedName>
        <fullName evidence="8">alpha-1,2-Mannosidase</fullName>
        <ecNumber evidence="8">3.2.1.-</ecNumber>
    </recommendedName>
</protein>
<dbReference type="InterPro" id="IPR001382">
    <property type="entry name" value="Glyco_hydro_47"/>
</dbReference>
<dbReference type="GO" id="GO:0044322">
    <property type="term" value="C:endoplasmic reticulum quality control compartment"/>
    <property type="evidence" value="ECO:0007669"/>
    <property type="project" value="GOC"/>
</dbReference>
<feature type="binding site" evidence="7">
    <location>
        <position position="452"/>
    </location>
    <ligand>
        <name>Ca(2+)</name>
        <dbReference type="ChEBI" id="CHEBI:29108"/>
    </ligand>
</feature>
<dbReference type="PANTHER" id="PTHR45679">
    <property type="entry name" value="ER DEGRADATION-ENHANCING ALPHA-MANNOSIDASE-LIKE PROTEIN 2"/>
    <property type="match status" value="1"/>
</dbReference>
<dbReference type="PRINTS" id="PR00747">
    <property type="entry name" value="GLYHDRLASE47"/>
</dbReference>
<dbReference type="SUPFAM" id="SSF48225">
    <property type="entry name" value="Seven-hairpin glycosidases"/>
    <property type="match status" value="1"/>
</dbReference>
<evidence type="ECO:0000256" key="2">
    <source>
        <dbReference type="ARBA" id="ARBA00007658"/>
    </source>
</evidence>
<dbReference type="GO" id="GO:1904154">
    <property type="term" value="P:positive regulation of retrograde protein transport, ER to cytosol"/>
    <property type="evidence" value="ECO:0007669"/>
    <property type="project" value="UniProtKB-ARBA"/>
</dbReference>
<feature type="active site" description="Proton donor" evidence="6">
    <location>
        <position position="328"/>
    </location>
</feature>
<evidence type="ECO:0000256" key="4">
    <source>
        <dbReference type="ARBA" id="ARBA00023180"/>
    </source>
</evidence>
<accession>A0A914X7F3</accession>
<evidence type="ECO:0000256" key="9">
    <source>
        <dbReference type="SAM" id="MobiDB-lite"/>
    </source>
</evidence>
<dbReference type="Gene3D" id="1.50.10.10">
    <property type="match status" value="1"/>
</dbReference>
<evidence type="ECO:0000256" key="1">
    <source>
        <dbReference type="ARBA" id="ARBA00004240"/>
    </source>
</evidence>
<dbReference type="FunFam" id="1.50.10.10:FF:000015">
    <property type="entry name" value="alpha-1,2-Mannosidase"/>
    <property type="match status" value="1"/>
</dbReference>
<keyword evidence="7" id="KW-0106">Calcium</keyword>
<name>A0A914X7F3_9BILA</name>
<evidence type="ECO:0000256" key="7">
    <source>
        <dbReference type="PIRSR" id="PIRSR601382-2"/>
    </source>
</evidence>
<dbReference type="Proteomes" id="UP000887566">
    <property type="component" value="Unplaced"/>
</dbReference>
<feature type="active site" evidence="6">
    <location>
        <position position="349"/>
    </location>
</feature>
<evidence type="ECO:0000313" key="10">
    <source>
        <dbReference type="Proteomes" id="UP000887566"/>
    </source>
</evidence>
<evidence type="ECO:0000256" key="5">
    <source>
        <dbReference type="ARBA" id="ARBA00054385"/>
    </source>
</evidence>
<comment type="function">
    <text evidence="5">Involved in the endoplasmic reticulum-associated degradation (ERAD) pathway that targets misfolded glycoproteins for degradation in an N-glycan-dependent manner. May initiate ERAD by promoting the first mannose trimming step of ERAD substrates, from Man9GlcNAc2 to Man8GlcNAc2. Seems to recognize and bind to exposed hydrophobic regions in target proteins.</text>
</comment>
<proteinExistence type="inferred from homology"/>
<feature type="region of interest" description="Disordered" evidence="9">
    <location>
        <begin position="517"/>
        <end position="603"/>
    </location>
</feature>
<dbReference type="GO" id="GO:0005975">
    <property type="term" value="P:carbohydrate metabolic process"/>
    <property type="evidence" value="ECO:0007669"/>
    <property type="project" value="InterPro"/>
</dbReference>
<feature type="active site" evidence="6">
    <location>
        <position position="235"/>
    </location>
</feature>
<dbReference type="GO" id="GO:1904380">
    <property type="term" value="P:endoplasmic reticulum mannose trimming"/>
    <property type="evidence" value="ECO:0007669"/>
    <property type="project" value="InterPro"/>
</dbReference>
<feature type="compositionally biased region" description="Acidic residues" evidence="9">
    <location>
        <begin position="534"/>
        <end position="544"/>
    </location>
</feature>
<keyword evidence="4" id="KW-0325">Glycoprotein</keyword>
<dbReference type="GO" id="GO:0004571">
    <property type="term" value="F:mannosyl-oligosaccharide 1,2-alpha-mannosidase activity"/>
    <property type="evidence" value="ECO:0007669"/>
    <property type="project" value="InterPro"/>
</dbReference>
<dbReference type="InterPro" id="IPR012341">
    <property type="entry name" value="6hp_glycosidase-like_sf"/>
</dbReference>
<evidence type="ECO:0000313" key="11">
    <source>
        <dbReference type="WBParaSite" id="PSAMB.scaffold6840size8704.g29181.t1"/>
    </source>
</evidence>
<feature type="region of interest" description="Disordered" evidence="9">
    <location>
        <begin position="621"/>
        <end position="642"/>
    </location>
</feature>
<keyword evidence="10" id="KW-1185">Reference proteome</keyword>
<organism evidence="10 11">
    <name type="scientific">Plectus sambesii</name>
    <dbReference type="NCBI Taxonomy" id="2011161"/>
    <lineage>
        <taxon>Eukaryota</taxon>
        <taxon>Metazoa</taxon>
        <taxon>Ecdysozoa</taxon>
        <taxon>Nematoda</taxon>
        <taxon>Chromadorea</taxon>
        <taxon>Plectida</taxon>
        <taxon>Plectina</taxon>
        <taxon>Plectoidea</taxon>
        <taxon>Plectidae</taxon>
        <taxon>Plectus</taxon>
    </lineage>
</organism>
<dbReference type="InterPro" id="IPR036026">
    <property type="entry name" value="Seven-hairpin_glycosidases"/>
</dbReference>
<evidence type="ECO:0000256" key="6">
    <source>
        <dbReference type="PIRSR" id="PIRSR601382-1"/>
    </source>
</evidence>
<comment type="subcellular location">
    <subcellularLocation>
        <location evidence="1">Endoplasmic reticulum</location>
    </subcellularLocation>
</comment>
<keyword evidence="3" id="KW-0256">Endoplasmic reticulum</keyword>
<dbReference type="Pfam" id="PF01532">
    <property type="entry name" value="Glyco_hydro_47"/>
    <property type="match status" value="1"/>
</dbReference>
<dbReference type="PANTHER" id="PTHR45679:SF6">
    <property type="entry name" value="ER DEGRADATION-ENHANCING ALPHA-MANNOSIDASE-LIKE PROTEIN 2"/>
    <property type="match status" value="1"/>
</dbReference>
<keyword evidence="8" id="KW-0378">Hydrolase</keyword>
<feature type="active site" description="Proton donor" evidence="6">
    <location>
        <position position="93"/>
    </location>
</feature>
<keyword evidence="8" id="KW-0326">Glycosidase</keyword>
<evidence type="ECO:0000256" key="8">
    <source>
        <dbReference type="RuleBase" id="RU361193"/>
    </source>
</evidence>
<evidence type="ECO:0000256" key="3">
    <source>
        <dbReference type="ARBA" id="ARBA00022824"/>
    </source>
</evidence>
<dbReference type="GO" id="GO:0005509">
    <property type="term" value="F:calcium ion binding"/>
    <property type="evidence" value="ECO:0007669"/>
    <property type="project" value="InterPro"/>
</dbReference>
<dbReference type="WBParaSite" id="PSAMB.scaffold6840size8704.g29181.t1">
    <property type="protein sequence ID" value="PSAMB.scaffold6840size8704.g29181.t1"/>
    <property type="gene ID" value="PSAMB.scaffold6840size8704.g29181"/>
</dbReference>
<comment type="cofactor">
    <cofactor evidence="7">
        <name>Ca(2+)</name>
        <dbReference type="ChEBI" id="CHEBI:29108"/>
    </cofactor>
</comment>
<dbReference type="InterPro" id="IPR044674">
    <property type="entry name" value="EDEM1/2/3"/>
</dbReference>
<keyword evidence="7" id="KW-0479">Metal-binding</keyword>
<reference evidence="11" key="1">
    <citation type="submission" date="2022-11" db="UniProtKB">
        <authorList>
            <consortium name="WormBaseParasite"/>
        </authorList>
    </citation>
    <scope>IDENTIFICATION</scope>
</reference>
<comment type="similarity">
    <text evidence="2 8">Belongs to the glycosyl hydrolase 47 family.</text>
</comment>
<dbReference type="GO" id="GO:0016020">
    <property type="term" value="C:membrane"/>
    <property type="evidence" value="ECO:0007669"/>
    <property type="project" value="InterPro"/>
</dbReference>
<sequence>MEFSQEKMRRYREKVKNMFYHAYDSYLTHAYPLDELKPISCSGMDTWGSFSLTLVDALDTLVIMGNDTEFRRAAELVLSSIDVDANVNVSVFETNIRVVGGLLTAHMLSGRVKRMALEPGWPCSGPLLRLAERVAQKLLPAFNTDTGMPYGTVNLKYGVHRFETPITCTAGVGTFLLEFGTLSRLTGNPHFERIALRALNALWKARSSLGLVGNHINIQSGAWTATDAGIGAGVDSYFEYLAKSAILFQKPELMRQFNEFVSAIDQWVRKEDWFMWVTMTKGQVSLPIFQSLEAFWPGVLALVGDVDSATRILLSYQQILKQYGFLPEFYNIPNQEAVHKRSGYPLRPEFAESLMYLYRSTEDPQFLQLAAEMVEAIEHSSRTECGYATIVNVKDHTIEDRMESFFLAETTKYLYLIFDPENFIHNDGETAREVETPNGKCIVEAGGYIFNTEAHPLDPGMIYCCSAKKHKDAAMIQQFEDNIDLVQMLGLGEDADLLRGDLLNDLTDLPSETLELLSGQNHNGGAYSSRHSFEDDDIGFEIDEGSGHGAPAGRSSSADETSREDDDYGEGDGQRKGTNGIGVDAAKQLIPPPVQPSVGPTKRNNAELDQQVKAILAEAILRAGDKKKPNPGGSGSDKKPTEKLAKTLVQALNSMMDEWNGLVGATKQLDRLSLGTVWSSDADESYGADLVAPCNGCCRRLDAVTQSTSLRRMLSAMYGKHIYPKLGIRFYLGPICMERDKPPVRAAND</sequence>